<dbReference type="InterPro" id="IPR002347">
    <property type="entry name" value="SDR_fam"/>
</dbReference>
<accession>K3WIQ5</accession>
<keyword evidence="2" id="KW-0560">Oxidoreductase</keyword>
<dbReference type="Pfam" id="PF13561">
    <property type="entry name" value="adh_short_C2"/>
    <property type="match status" value="1"/>
</dbReference>
<dbReference type="FunCoup" id="K3WIQ5">
    <property type="interactions" value="223"/>
</dbReference>
<evidence type="ECO:0000256" key="1">
    <source>
        <dbReference type="ARBA" id="ARBA00006484"/>
    </source>
</evidence>
<dbReference type="PANTHER" id="PTHR42760:SF133">
    <property type="entry name" value="3-OXOACYL-[ACYL-CARRIER-PROTEIN] REDUCTASE"/>
    <property type="match status" value="1"/>
</dbReference>
<dbReference type="eggNOG" id="KOG1200">
    <property type="taxonomic scope" value="Eukaryota"/>
</dbReference>
<dbReference type="Gene3D" id="3.40.50.720">
    <property type="entry name" value="NAD(P)-binding Rossmann-like Domain"/>
    <property type="match status" value="1"/>
</dbReference>
<dbReference type="GO" id="GO:0006633">
    <property type="term" value="P:fatty acid biosynthetic process"/>
    <property type="evidence" value="ECO:0007669"/>
    <property type="project" value="TreeGrafter"/>
</dbReference>
<dbReference type="FunFam" id="3.40.50.720:FF:000173">
    <property type="entry name" value="3-oxoacyl-[acyl-carrier protein] reductase"/>
    <property type="match status" value="1"/>
</dbReference>
<dbReference type="EnsemblProtists" id="PYU1_T004847">
    <property type="protein sequence ID" value="PYU1_T004847"/>
    <property type="gene ID" value="PYU1_G004836"/>
</dbReference>
<dbReference type="InterPro" id="IPR057326">
    <property type="entry name" value="KR_dom"/>
</dbReference>
<evidence type="ECO:0000313" key="4">
    <source>
        <dbReference type="EnsemblProtists" id="PYU1_T004847"/>
    </source>
</evidence>
<dbReference type="VEuPathDB" id="FungiDB:PYU1_G004836"/>
<dbReference type="AlphaFoldDB" id="K3WIQ5"/>
<reference evidence="4" key="3">
    <citation type="submission" date="2015-02" db="UniProtKB">
        <authorList>
            <consortium name="EnsemblProtists"/>
        </authorList>
    </citation>
    <scope>IDENTIFICATION</scope>
    <source>
        <strain evidence="4">DAOM BR144</strain>
    </source>
</reference>
<proteinExistence type="inferred from homology"/>
<dbReference type="InterPro" id="IPR020904">
    <property type="entry name" value="Sc_DH/Rdtase_CS"/>
</dbReference>
<dbReference type="STRING" id="431595.K3WIQ5"/>
<protein>
    <recommendedName>
        <fullName evidence="3">Ketoreductase domain-containing protein</fullName>
    </recommendedName>
</protein>
<dbReference type="SUPFAM" id="SSF51735">
    <property type="entry name" value="NAD(P)-binding Rossmann-fold domains"/>
    <property type="match status" value="1"/>
</dbReference>
<organism evidence="4 5">
    <name type="scientific">Globisporangium ultimum (strain ATCC 200006 / CBS 805.95 / DAOM BR144)</name>
    <name type="common">Pythium ultimum</name>
    <dbReference type="NCBI Taxonomy" id="431595"/>
    <lineage>
        <taxon>Eukaryota</taxon>
        <taxon>Sar</taxon>
        <taxon>Stramenopiles</taxon>
        <taxon>Oomycota</taxon>
        <taxon>Peronosporomycetes</taxon>
        <taxon>Pythiales</taxon>
        <taxon>Pythiaceae</taxon>
        <taxon>Globisporangium</taxon>
    </lineage>
</organism>
<evidence type="ECO:0000313" key="5">
    <source>
        <dbReference type="Proteomes" id="UP000019132"/>
    </source>
</evidence>
<dbReference type="SMART" id="SM00822">
    <property type="entry name" value="PKS_KR"/>
    <property type="match status" value="1"/>
</dbReference>
<comment type="similarity">
    <text evidence="1">Belongs to the short-chain dehydrogenases/reductases (SDR) family.</text>
</comment>
<dbReference type="PANTHER" id="PTHR42760">
    <property type="entry name" value="SHORT-CHAIN DEHYDROGENASES/REDUCTASES FAMILY MEMBER"/>
    <property type="match status" value="1"/>
</dbReference>
<dbReference type="GO" id="GO:0016616">
    <property type="term" value="F:oxidoreductase activity, acting on the CH-OH group of donors, NAD or NADP as acceptor"/>
    <property type="evidence" value="ECO:0007669"/>
    <property type="project" value="UniProtKB-ARBA"/>
</dbReference>
<keyword evidence="5" id="KW-1185">Reference proteome</keyword>
<sequence>MATRVALVTGGSKGIGFAIAQQLRRSGWYVAITSRELVRAEDAAAKLINSDANSSNEVLPLAYHAPSSFTTTTAPASDAAQLVARVTKELGPISALVNAAGISKDALLLRLQDRELEELLATNLVGPIQMCKAVAKGMMQQRKGSIINIGSVVGSNGNVGQTAYSASKSGLVGVTKSLAKEFGNRNIRVNLVEPGFIQTDMTAAMPDAARERIQSNIPLARLGTADEVAKLAAFLASDDASYITGQCIRVDGGLVI</sequence>
<dbReference type="EMBL" id="GL376564">
    <property type="status" value="NOT_ANNOTATED_CDS"/>
    <property type="molecule type" value="Genomic_DNA"/>
</dbReference>
<dbReference type="OMA" id="LFGVQCD"/>
<reference evidence="5" key="1">
    <citation type="journal article" date="2010" name="Genome Biol.">
        <title>Genome sequence of the necrotrophic plant pathogen Pythium ultimum reveals original pathogenicity mechanisms and effector repertoire.</title>
        <authorList>
            <person name="Levesque C.A."/>
            <person name="Brouwer H."/>
            <person name="Cano L."/>
            <person name="Hamilton J.P."/>
            <person name="Holt C."/>
            <person name="Huitema E."/>
            <person name="Raffaele S."/>
            <person name="Robideau G.P."/>
            <person name="Thines M."/>
            <person name="Win J."/>
            <person name="Zerillo M.M."/>
            <person name="Beakes G.W."/>
            <person name="Boore J.L."/>
            <person name="Busam D."/>
            <person name="Dumas B."/>
            <person name="Ferriera S."/>
            <person name="Fuerstenberg S.I."/>
            <person name="Gachon C.M."/>
            <person name="Gaulin E."/>
            <person name="Govers F."/>
            <person name="Grenville-Briggs L."/>
            <person name="Horner N."/>
            <person name="Hostetler J."/>
            <person name="Jiang R.H."/>
            <person name="Johnson J."/>
            <person name="Krajaejun T."/>
            <person name="Lin H."/>
            <person name="Meijer H.J."/>
            <person name="Moore B."/>
            <person name="Morris P."/>
            <person name="Phuntmart V."/>
            <person name="Puiu D."/>
            <person name="Shetty J."/>
            <person name="Stajich J.E."/>
            <person name="Tripathy S."/>
            <person name="Wawra S."/>
            <person name="van West P."/>
            <person name="Whitty B.R."/>
            <person name="Coutinho P.M."/>
            <person name="Henrissat B."/>
            <person name="Martin F."/>
            <person name="Thomas P.D."/>
            <person name="Tyler B.M."/>
            <person name="De Vries R.P."/>
            <person name="Kamoun S."/>
            <person name="Yandell M."/>
            <person name="Tisserat N."/>
            <person name="Buell C.R."/>
        </authorList>
    </citation>
    <scope>NUCLEOTIDE SEQUENCE</scope>
    <source>
        <strain evidence="5">DAOM:BR144</strain>
    </source>
</reference>
<dbReference type="PRINTS" id="PR00081">
    <property type="entry name" value="GDHRDH"/>
</dbReference>
<dbReference type="NCBIfam" id="NF009466">
    <property type="entry name" value="PRK12826.1-2"/>
    <property type="match status" value="1"/>
</dbReference>
<dbReference type="GO" id="GO:0048038">
    <property type="term" value="F:quinone binding"/>
    <property type="evidence" value="ECO:0007669"/>
    <property type="project" value="TreeGrafter"/>
</dbReference>
<dbReference type="PROSITE" id="PS00061">
    <property type="entry name" value="ADH_SHORT"/>
    <property type="match status" value="1"/>
</dbReference>
<reference evidence="5" key="2">
    <citation type="submission" date="2010-04" db="EMBL/GenBank/DDBJ databases">
        <authorList>
            <person name="Buell R."/>
            <person name="Hamilton J."/>
            <person name="Hostetler J."/>
        </authorList>
    </citation>
    <scope>NUCLEOTIDE SEQUENCE [LARGE SCALE GENOMIC DNA]</scope>
    <source>
        <strain evidence="5">DAOM:BR144</strain>
    </source>
</reference>
<dbReference type="InParanoid" id="K3WIQ5"/>
<evidence type="ECO:0000256" key="2">
    <source>
        <dbReference type="ARBA" id="ARBA00023002"/>
    </source>
</evidence>
<dbReference type="Proteomes" id="UP000019132">
    <property type="component" value="Unassembled WGS sequence"/>
</dbReference>
<name>K3WIQ5_GLOUD</name>
<feature type="domain" description="Ketoreductase" evidence="3">
    <location>
        <begin position="4"/>
        <end position="195"/>
    </location>
</feature>
<dbReference type="InterPro" id="IPR036291">
    <property type="entry name" value="NAD(P)-bd_dom_sf"/>
</dbReference>
<dbReference type="HOGENOM" id="CLU_010194_1_3_1"/>
<dbReference type="PRINTS" id="PR00080">
    <property type="entry name" value="SDRFAMILY"/>
</dbReference>
<evidence type="ECO:0000259" key="3">
    <source>
        <dbReference type="SMART" id="SM00822"/>
    </source>
</evidence>